<accession>A0AAV5A0N6</accession>
<dbReference type="AlphaFoldDB" id="A0AAV5A0N6"/>
<name>A0AAV5A0N6_9AGAM</name>
<organism evidence="1 2">
    <name type="scientific">Clathrus columnatus</name>
    <dbReference type="NCBI Taxonomy" id="1419009"/>
    <lineage>
        <taxon>Eukaryota</taxon>
        <taxon>Fungi</taxon>
        <taxon>Dikarya</taxon>
        <taxon>Basidiomycota</taxon>
        <taxon>Agaricomycotina</taxon>
        <taxon>Agaricomycetes</taxon>
        <taxon>Phallomycetidae</taxon>
        <taxon>Phallales</taxon>
        <taxon>Clathraceae</taxon>
        <taxon>Clathrus</taxon>
    </lineage>
</organism>
<evidence type="ECO:0000313" key="1">
    <source>
        <dbReference type="EMBL" id="GJJ06141.1"/>
    </source>
</evidence>
<comment type="caution">
    <text evidence="1">The sequence shown here is derived from an EMBL/GenBank/DDBJ whole genome shotgun (WGS) entry which is preliminary data.</text>
</comment>
<sequence>MSKKVTPMFYGYVMEPNWLYEYGIENNCVPLSDPYDTLVPDDEVDIKGCTIRAAKRHILWRAGLAGNAKFLAFPIEGKYCHCLVITTNDSKTQAHMPLLPKERYAKLREILEVEEELLWWKVGQYPSWFDKFALHLARLELFFGPPDEAAREVLIVHLHDMLLWGRS</sequence>
<evidence type="ECO:0000313" key="2">
    <source>
        <dbReference type="Proteomes" id="UP001050691"/>
    </source>
</evidence>
<dbReference type="EMBL" id="BPWL01000001">
    <property type="protein sequence ID" value="GJJ06141.1"/>
    <property type="molecule type" value="Genomic_DNA"/>
</dbReference>
<dbReference type="Proteomes" id="UP001050691">
    <property type="component" value="Unassembled WGS sequence"/>
</dbReference>
<keyword evidence="2" id="KW-1185">Reference proteome</keyword>
<gene>
    <name evidence="1" type="ORF">Clacol_000330</name>
</gene>
<reference evidence="1" key="1">
    <citation type="submission" date="2021-10" db="EMBL/GenBank/DDBJ databases">
        <title>De novo Genome Assembly of Clathrus columnatus (Basidiomycota, Fungi) Using Illumina and Nanopore Sequence Data.</title>
        <authorList>
            <person name="Ogiso-Tanaka E."/>
            <person name="Itagaki H."/>
            <person name="Hosoya T."/>
            <person name="Hosaka K."/>
        </authorList>
    </citation>
    <scope>NUCLEOTIDE SEQUENCE</scope>
    <source>
        <strain evidence="1">MO-923</strain>
    </source>
</reference>
<proteinExistence type="predicted"/>
<protein>
    <submittedName>
        <fullName evidence="1">Uncharacterized protein</fullName>
    </submittedName>
</protein>